<accession>A0A8S5R2V5</accession>
<organism evidence="1">
    <name type="scientific">Siphoviridae sp. ct6d71</name>
    <dbReference type="NCBI Taxonomy" id="2826298"/>
    <lineage>
        <taxon>Viruses</taxon>
        <taxon>Duplodnaviria</taxon>
        <taxon>Heunggongvirae</taxon>
        <taxon>Uroviricota</taxon>
        <taxon>Caudoviricetes</taxon>
    </lineage>
</organism>
<evidence type="ECO:0000313" key="1">
    <source>
        <dbReference type="EMBL" id="DAE25427.1"/>
    </source>
</evidence>
<proteinExistence type="predicted"/>
<reference evidence="1" key="1">
    <citation type="journal article" date="2021" name="Proc. Natl. Acad. Sci. U.S.A.">
        <title>A Catalog of Tens of Thousands of Viruses from Human Metagenomes Reveals Hidden Associations with Chronic Diseases.</title>
        <authorList>
            <person name="Tisza M.J."/>
            <person name="Buck C.B."/>
        </authorList>
    </citation>
    <scope>NUCLEOTIDE SEQUENCE</scope>
    <source>
        <strain evidence="1">Ct6d71</strain>
    </source>
</reference>
<sequence>MSVYKAQRNPSKAEFLTTAKKLFVFTIKLSKKFPKSYKFNMYQDLYNLTRDISLSVFQANSYYVSKTMSQEEYEKRLSHLYIARSKIYALTFMVSTVYEYIREGNNFLGTKEQANNIFQDWVDLITTEKKLISGVIQDTKKRYKKYQNELKE</sequence>
<dbReference type="EMBL" id="BK015797">
    <property type="protein sequence ID" value="DAE25427.1"/>
    <property type="molecule type" value="Genomic_DNA"/>
</dbReference>
<name>A0A8S5R2V5_9CAUD</name>
<protein>
    <submittedName>
        <fullName evidence="1">Avd-like-generating retroelement protein</fullName>
    </submittedName>
</protein>